<dbReference type="SUPFAM" id="SSF53335">
    <property type="entry name" value="S-adenosyl-L-methionine-dependent methyltransferases"/>
    <property type="match status" value="1"/>
</dbReference>
<evidence type="ECO:0008006" key="7">
    <source>
        <dbReference type="Google" id="ProtNLM"/>
    </source>
</evidence>
<evidence type="ECO:0000313" key="5">
    <source>
        <dbReference type="EMBL" id="PIP87612.1"/>
    </source>
</evidence>
<keyword evidence="4" id="KW-0694">RNA-binding</keyword>
<dbReference type="GO" id="GO:0008168">
    <property type="term" value="F:methyltransferase activity"/>
    <property type="evidence" value="ECO:0007669"/>
    <property type="project" value="UniProtKB-KW"/>
</dbReference>
<proteinExistence type="predicted"/>
<reference evidence="5 6" key="1">
    <citation type="submission" date="2017-09" db="EMBL/GenBank/DDBJ databases">
        <title>Depth-based differentiation of microbial function through sediment-hosted aquifers and enrichment of novel symbionts in the deep terrestrial subsurface.</title>
        <authorList>
            <person name="Probst A.J."/>
            <person name="Ladd B."/>
            <person name="Jarett J.K."/>
            <person name="Geller-Mcgrath D.E."/>
            <person name="Sieber C.M."/>
            <person name="Emerson J.B."/>
            <person name="Anantharaman K."/>
            <person name="Thomas B.C."/>
            <person name="Malmstrom R."/>
            <person name="Stieglmeier M."/>
            <person name="Klingl A."/>
            <person name="Woyke T."/>
            <person name="Ryan C.M."/>
            <person name="Banfield J.F."/>
        </authorList>
    </citation>
    <scope>NUCLEOTIDE SEQUENCE [LARGE SCALE GENOMIC DNA]</scope>
    <source>
        <strain evidence="5">CG22_combo_CG10-13_8_21_14_all_01_47_9</strain>
    </source>
</reference>
<gene>
    <name evidence="5" type="ORF">COW80_04865</name>
</gene>
<evidence type="ECO:0000256" key="2">
    <source>
        <dbReference type="ARBA" id="ARBA00022679"/>
    </source>
</evidence>
<dbReference type="GO" id="GO:0003723">
    <property type="term" value="F:RNA binding"/>
    <property type="evidence" value="ECO:0007669"/>
    <property type="project" value="UniProtKB-KW"/>
</dbReference>
<keyword evidence="1" id="KW-0489">Methyltransferase</keyword>
<dbReference type="AlphaFoldDB" id="A0A2H0DZL9"/>
<dbReference type="EMBL" id="PCTU01000125">
    <property type="protein sequence ID" value="PIP87612.1"/>
    <property type="molecule type" value="Genomic_DNA"/>
</dbReference>
<dbReference type="InterPro" id="IPR001737">
    <property type="entry name" value="KsgA/Erm"/>
</dbReference>
<organism evidence="5 6">
    <name type="scientific">Candidatus Beckwithbacteria bacterium CG22_combo_CG10-13_8_21_14_all_01_47_9</name>
    <dbReference type="NCBI Taxonomy" id="1974496"/>
    <lineage>
        <taxon>Bacteria</taxon>
        <taxon>Candidatus Beckwithiibacteriota</taxon>
    </lineage>
</organism>
<keyword evidence="2" id="KW-0808">Transferase</keyword>
<accession>A0A2H0DZL9</accession>
<evidence type="ECO:0000256" key="4">
    <source>
        <dbReference type="ARBA" id="ARBA00022884"/>
    </source>
</evidence>
<sequence>MILATLCVSHSALKSPPPAASWRESSQSKMRKSILYNQNFFKDQRLVELIVRRLNIGPNDFVYEIGPGRGIITAWFYRVLITGGV</sequence>
<dbReference type="Gene3D" id="3.40.50.150">
    <property type="entry name" value="Vaccinia Virus protein VP39"/>
    <property type="match status" value="1"/>
</dbReference>
<name>A0A2H0DZL9_9BACT</name>
<evidence type="ECO:0000313" key="6">
    <source>
        <dbReference type="Proteomes" id="UP000229981"/>
    </source>
</evidence>
<evidence type="ECO:0000256" key="3">
    <source>
        <dbReference type="ARBA" id="ARBA00022691"/>
    </source>
</evidence>
<dbReference type="Proteomes" id="UP000229981">
    <property type="component" value="Unassembled WGS sequence"/>
</dbReference>
<protein>
    <recommendedName>
        <fullName evidence="7">Ribosomal RNA adenine methylase transferase N-terminal domain-containing protein</fullName>
    </recommendedName>
</protein>
<keyword evidence="3" id="KW-0949">S-adenosyl-L-methionine</keyword>
<dbReference type="Pfam" id="PF00398">
    <property type="entry name" value="RrnaAD"/>
    <property type="match status" value="1"/>
</dbReference>
<dbReference type="GO" id="GO:0032259">
    <property type="term" value="P:methylation"/>
    <property type="evidence" value="ECO:0007669"/>
    <property type="project" value="UniProtKB-KW"/>
</dbReference>
<dbReference type="InterPro" id="IPR029063">
    <property type="entry name" value="SAM-dependent_MTases_sf"/>
</dbReference>
<comment type="caution">
    <text evidence="5">The sequence shown here is derived from an EMBL/GenBank/DDBJ whole genome shotgun (WGS) entry which is preliminary data.</text>
</comment>
<evidence type="ECO:0000256" key="1">
    <source>
        <dbReference type="ARBA" id="ARBA00022603"/>
    </source>
</evidence>